<dbReference type="OMA" id="TISPRCI"/>
<dbReference type="KEGG" id="smo:SELMODRAFT_39386"/>
<sequence>KCECCGLGEECTAGYVKRVQQQFCGHFVCGLCAEAVKEEQARIKGGGGGKAVEDAIQVHMNICKQFNVTVRENPVAAATSAMRQLLVRR</sequence>
<dbReference type="InterPro" id="IPR012876">
    <property type="entry name" value="DUF1677_pln"/>
</dbReference>
<protein>
    <recommendedName>
        <fullName evidence="3">DUF1677 family protein</fullName>
    </recommendedName>
</protein>
<dbReference type="Gramene" id="EFJ29262">
    <property type="protein sequence ID" value="EFJ29262"/>
    <property type="gene ID" value="SELMODRAFT_39386"/>
</dbReference>
<dbReference type="PANTHER" id="PTHR33108:SF14">
    <property type="entry name" value="OS01G0745000 PROTEIN"/>
    <property type="match status" value="1"/>
</dbReference>
<dbReference type="EMBL" id="GL377578">
    <property type="protein sequence ID" value="EFJ29262.1"/>
    <property type="molecule type" value="Genomic_DNA"/>
</dbReference>
<feature type="non-terminal residue" evidence="1">
    <location>
        <position position="89"/>
    </location>
</feature>
<accession>D8RGA5</accession>
<reference evidence="1 2" key="1">
    <citation type="journal article" date="2011" name="Science">
        <title>The Selaginella genome identifies genetic changes associated with the evolution of vascular plants.</title>
        <authorList>
            <person name="Banks J.A."/>
            <person name="Nishiyama T."/>
            <person name="Hasebe M."/>
            <person name="Bowman J.L."/>
            <person name="Gribskov M."/>
            <person name="dePamphilis C."/>
            <person name="Albert V.A."/>
            <person name="Aono N."/>
            <person name="Aoyama T."/>
            <person name="Ambrose B.A."/>
            <person name="Ashton N.W."/>
            <person name="Axtell M.J."/>
            <person name="Barker E."/>
            <person name="Barker M.S."/>
            <person name="Bennetzen J.L."/>
            <person name="Bonawitz N.D."/>
            <person name="Chapple C."/>
            <person name="Cheng C."/>
            <person name="Correa L.G."/>
            <person name="Dacre M."/>
            <person name="DeBarry J."/>
            <person name="Dreyer I."/>
            <person name="Elias M."/>
            <person name="Engstrom E.M."/>
            <person name="Estelle M."/>
            <person name="Feng L."/>
            <person name="Finet C."/>
            <person name="Floyd S.K."/>
            <person name="Frommer W.B."/>
            <person name="Fujita T."/>
            <person name="Gramzow L."/>
            <person name="Gutensohn M."/>
            <person name="Harholt J."/>
            <person name="Hattori M."/>
            <person name="Heyl A."/>
            <person name="Hirai T."/>
            <person name="Hiwatashi Y."/>
            <person name="Ishikawa M."/>
            <person name="Iwata M."/>
            <person name="Karol K.G."/>
            <person name="Koehler B."/>
            <person name="Kolukisaoglu U."/>
            <person name="Kubo M."/>
            <person name="Kurata T."/>
            <person name="Lalonde S."/>
            <person name="Li K."/>
            <person name="Li Y."/>
            <person name="Litt A."/>
            <person name="Lyons E."/>
            <person name="Manning G."/>
            <person name="Maruyama T."/>
            <person name="Michael T.P."/>
            <person name="Mikami K."/>
            <person name="Miyazaki S."/>
            <person name="Morinaga S."/>
            <person name="Murata T."/>
            <person name="Mueller-Roeber B."/>
            <person name="Nelson D.R."/>
            <person name="Obara M."/>
            <person name="Oguri Y."/>
            <person name="Olmstead R.G."/>
            <person name="Onodera N."/>
            <person name="Petersen B.L."/>
            <person name="Pils B."/>
            <person name="Prigge M."/>
            <person name="Rensing S.A."/>
            <person name="Riano-Pachon D.M."/>
            <person name="Roberts A.W."/>
            <person name="Sato Y."/>
            <person name="Scheller H.V."/>
            <person name="Schulz B."/>
            <person name="Schulz C."/>
            <person name="Shakirov E.V."/>
            <person name="Shibagaki N."/>
            <person name="Shinohara N."/>
            <person name="Shippen D.E."/>
            <person name="Soerensen I."/>
            <person name="Sotooka R."/>
            <person name="Sugimoto N."/>
            <person name="Sugita M."/>
            <person name="Sumikawa N."/>
            <person name="Tanurdzic M."/>
            <person name="Theissen G."/>
            <person name="Ulvskov P."/>
            <person name="Wakazuki S."/>
            <person name="Weng J.K."/>
            <person name="Willats W.W."/>
            <person name="Wipf D."/>
            <person name="Wolf P.G."/>
            <person name="Yang L."/>
            <person name="Zimmer A.D."/>
            <person name="Zhu Q."/>
            <person name="Mitros T."/>
            <person name="Hellsten U."/>
            <person name="Loque D."/>
            <person name="Otillar R."/>
            <person name="Salamov A."/>
            <person name="Schmutz J."/>
            <person name="Shapiro H."/>
            <person name="Lindquist E."/>
            <person name="Lucas S."/>
            <person name="Rokhsar D."/>
            <person name="Grigoriev I.V."/>
        </authorList>
    </citation>
    <scope>NUCLEOTIDE SEQUENCE [LARGE SCALE GENOMIC DNA]</scope>
</reference>
<proteinExistence type="predicted"/>
<evidence type="ECO:0000313" key="1">
    <source>
        <dbReference type="EMBL" id="EFJ29262.1"/>
    </source>
</evidence>
<dbReference type="InParanoid" id="D8RGA5"/>
<gene>
    <name evidence="1" type="ORF">SELMODRAFT_39386</name>
</gene>
<evidence type="ECO:0000313" key="2">
    <source>
        <dbReference type="Proteomes" id="UP000001514"/>
    </source>
</evidence>
<dbReference type="AlphaFoldDB" id="D8RGA5"/>
<dbReference type="Proteomes" id="UP000001514">
    <property type="component" value="Unassembled WGS sequence"/>
</dbReference>
<dbReference type="Pfam" id="PF07911">
    <property type="entry name" value="DUF1677"/>
    <property type="match status" value="1"/>
</dbReference>
<dbReference type="PANTHER" id="PTHR33108">
    <property type="entry name" value="OS01G0745000 PROTEIN"/>
    <property type="match status" value="1"/>
</dbReference>
<feature type="non-terminal residue" evidence="1">
    <location>
        <position position="1"/>
    </location>
</feature>
<organism evidence="2">
    <name type="scientific">Selaginella moellendorffii</name>
    <name type="common">Spikemoss</name>
    <dbReference type="NCBI Taxonomy" id="88036"/>
    <lineage>
        <taxon>Eukaryota</taxon>
        <taxon>Viridiplantae</taxon>
        <taxon>Streptophyta</taxon>
        <taxon>Embryophyta</taxon>
        <taxon>Tracheophyta</taxon>
        <taxon>Lycopodiopsida</taxon>
        <taxon>Selaginellales</taxon>
        <taxon>Selaginellaceae</taxon>
        <taxon>Selaginella</taxon>
    </lineage>
</organism>
<evidence type="ECO:0008006" key="3">
    <source>
        <dbReference type="Google" id="ProtNLM"/>
    </source>
</evidence>
<dbReference type="FunCoup" id="D8RGA5">
    <property type="interactions" value="476"/>
</dbReference>
<name>D8RGA5_SELML</name>
<dbReference type="eggNOG" id="ENOG502RYJ8">
    <property type="taxonomic scope" value="Eukaryota"/>
</dbReference>
<keyword evidence="2" id="KW-1185">Reference proteome</keyword>
<dbReference type="HOGENOM" id="CLU_085198_3_2_1"/>